<comment type="catalytic activity">
    <reaction evidence="1">
        <text>RNA(n) + a ribonucleoside 5'-triphosphate = RNA(n+1) + diphosphate</text>
        <dbReference type="Rhea" id="RHEA:21248"/>
        <dbReference type="Rhea" id="RHEA-COMP:14527"/>
        <dbReference type="Rhea" id="RHEA-COMP:17342"/>
        <dbReference type="ChEBI" id="CHEBI:33019"/>
        <dbReference type="ChEBI" id="CHEBI:61557"/>
        <dbReference type="ChEBI" id="CHEBI:140395"/>
        <dbReference type="EC" id="2.7.7.48"/>
    </reaction>
</comment>
<keyword evidence="1" id="KW-0548">Nucleotidyltransferase</keyword>
<reference evidence="3 4" key="1">
    <citation type="submission" date="2016-08" db="EMBL/GenBank/DDBJ databases">
        <authorList>
            <consortium name="Lentinula edodes genome sequencing consortium"/>
            <person name="Sakamoto Y."/>
            <person name="Nakade K."/>
            <person name="Sato S."/>
            <person name="Yoshida Y."/>
            <person name="Miyazaki K."/>
            <person name="Natsume S."/>
            <person name="Konno N."/>
        </authorList>
    </citation>
    <scope>NUCLEOTIDE SEQUENCE [LARGE SCALE GENOMIC DNA]</scope>
    <source>
        <strain evidence="3 4">NBRC 111202</strain>
    </source>
</reference>
<dbReference type="GO" id="GO:0003723">
    <property type="term" value="F:RNA binding"/>
    <property type="evidence" value="ECO:0007669"/>
    <property type="project" value="UniProtKB-KW"/>
</dbReference>
<gene>
    <name evidence="3" type="ORF">LENED_001135</name>
</gene>
<keyword evidence="1" id="KW-0808">Transferase</keyword>
<evidence type="ECO:0000313" key="3">
    <source>
        <dbReference type="EMBL" id="GAV99661.1"/>
    </source>
</evidence>
<dbReference type="InterPro" id="IPR057596">
    <property type="entry name" value="RDRP_core"/>
</dbReference>
<keyword evidence="1 3" id="KW-0696">RNA-directed RNA polymerase</keyword>
<dbReference type="GO" id="GO:0003968">
    <property type="term" value="F:RNA-directed RNA polymerase activity"/>
    <property type="evidence" value="ECO:0007669"/>
    <property type="project" value="UniProtKB-KW"/>
</dbReference>
<keyword evidence="4" id="KW-1185">Reference proteome</keyword>
<sequence length="73" mass="8220">MKKFKSTIDNTFAVVGYSTPYSFGRLNNEIVVLLSSLGITNEVLLAKQQAYFTWIEQATFDLVQGFEFLSCSV</sequence>
<feature type="domain" description="RDRP core" evidence="2">
    <location>
        <begin position="1"/>
        <end position="69"/>
    </location>
</feature>
<protein>
    <recommendedName>
        <fullName evidence="1">RNA-dependent RNA polymerase</fullName>
        <ecNumber evidence="1">2.7.7.48</ecNumber>
    </recommendedName>
</protein>
<evidence type="ECO:0000259" key="2">
    <source>
        <dbReference type="Pfam" id="PF05183"/>
    </source>
</evidence>
<dbReference type="EC" id="2.7.7.48" evidence="1"/>
<dbReference type="AlphaFoldDB" id="A0A1Q3DXD2"/>
<dbReference type="Proteomes" id="UP000188533">
    <property type="component" value="Unassembled WGS sequence"/>
</dbReference>
<comment type="similarity">
    <text evidence="1">Belongs to the RdRP family.</text>
</comment>
<dbReference type="EMBL" id="BDGU01000016">
    <property type="protein sequence ID" value="GAV99661.1"/>
    <property type="molecule type" value="Genomic_DNA"/>
</dbReference>
<reference evidence="3 4" key="2">
    <citation type="submission" date="2017-02" db="EMBL/GenBank/DDBJ databases">
        <title>A genome survey and senescence transcriptome analysis in Lentinula edodes.</title>
        <authorList>
            <person name="Sakamoto Y."/>
            <person name="Nakade K."/>
            <person name="Sato S."/>
            <person name="Yoshida Y."/>
            <person name="Miyazaki K."/>
            <person name="Natsume S."/>
            <person name="Konno N."/>
        </authorList>
    </citation>
    <scope>NUCLEOTIDE SEQUENCE [LARGE SCALE GENOMIC DNA]</scope>
    <source>
        <strain evidence="3 4">NBRC 111202</strain>
    </source>
</reference>
<evidence type="ECO:0000313" key="4">
    <source>
        <dbReference type="Proteomes" id="UP000188533"/>
    </source>
</evidence>
<name>A0A1Q3DXD2_LENED</name>
<comment type="caution">
    <text evidence="3">The sequence shown here is derived from an EMBL/GenBank/DDBJ whole genome shotgun (WGS) entry which is preliminary data.</text>
</comment>
<accession>A0A1Q3DXD2</accession>
<dbReference type="Pfam" id="PF05183">
    <property type="entry name" value="RdRP"/>
    <property type="match status" value="1"/>
</dbReference>
<organism evidence="3 4">
    <name type="scientific">Lentinula edodes</name>
    <name type="common">Shiitake mushroom</name>
    <name type="synonym">Lentinus edodes</name>
    <dbReference type="NCBI Taxonomy" id="5353"/>
    <lineage>
        <taxon>Eukaryota</taxon>
        <taxon>Fungi</taxon>
        <taxon>Dikarya</taxon>
        <taxon>Basidiomycota</taxon>
        <taxon>Agaricomycotina</taxon>
        <taxon>Agaricomycetes</taxon>
        <taxon>Agaricomycetidae</taxon>
        <taxon>Agaricales</taxon>
        <taxon>Marasmiineae</taxon>
        <taxon>Omphalotaceae</taxon>
        <taxon>Lentinula</taxon>
    </lineage>
</organism>
<evidence type="ECO:0000256" key="1">
    <source>
        <dbReference type="RuleBase" id="RU363098"/>
    </source>
</evidence>
<proteinExistence type="inferred from homology"/>
<keyword evidence="1" id="KW-0694">RNA-binding</keyword>